<evidence type="ECO:0000313" key="2">
    <source>
        <dbReference type="Proteomes" id="UP000318017"/>
    </source>
</evidence>
<organism evidence="1 2">
    <name type="scientific">Aureliella helgolandensis</name>
    <dbReference type="NCBI Taxonomy" id="2527968"/>
    <lineage>
        <taxon>Bacteria</taxon>
        <taxon>Pseudomonadati</taxon>
        <taxon>Planctomycetota</taxon>
        <taxon>Planctomycetia</taxon>
        <taxon>Pirellulales</taxon>
        <taxon>Pirellulaceae</taxon>
        <taxon>Aureliella</taxon>
    </lineage>
</organism>
<keyword evidence="2" id="KW-1185">Reference proteome</keyword>
<reference evidence="1 2" key="1">
    <citation type="submission" date="2019-02" db="EMBL/GenBank/DDBJ databases">
        <title>Deep-cultivation of Planctomycetes and their phenomic and genomic characterization uncovers novel biology.</title>
        <authorList>
            <person name="Wiegand S."/>
            <person name="Jogler M."/>
            <person name="Boedeker C."/>
            <person name="Pinto D."/>
            <person name="Vollmers J."/>
            <person name="Rivas-Marin E."/>
            <person name="Kohn T."/>
            <person name="Peeters S.H."/>
            <person name="Heuer A."/>
            <person name="Rast P."/>
            <person name="Oberbeckmann S."/>
            <person name="Bunk B."/>
            <person name="Jeske O."/>
            <person name="Meyerdierks A."/>
            <person name="Storesund J.E."/>
            <person name="Kallscheuer N."/>
            <person name="Luecker S."/>
            <person name="Lage O.M."/>
            <person name="Pohl T."/>
            <person name="Merkel B.J."/>
            <person name="Hornburger P."/>
            <person name="Mueller R.-W."/>
            <person name="Bruemmer F."/>
            <person name="Labrenz M."/>
            <person name="Spormann A.M."/>
            <person name="Op den Camp H."/>
            <person name="Overmann J."/>
            <person name="Amann R."/>
            <person name="Jetten M.S.M."/>
            <person name="Mascher T."/>
            <person name="Medema M.H."/>
            <person name="Devos D.P."/>
            <person name="Kaster A.-K."/>
            <person name="Ovreas L."/>
            <person name="Rohde M."/>
            <person name="Galperin M.Y."/>
            <person name="Jogler C."/>
        </authorList>
    </citation>
    <scope>NUCLEOTIDE SEQUENCE [LARGE SCALE GENOMIC DNA]</scope>
    <source>
        <strain evidence="1 2">Q31a</strain>
    </source>
</reference>
<evidence type="ECO:0000313" key="1">
    <source>
        <dbReference type="EMBL" id="QDV24613.1"/>
    </source>
</evidence>
<dbReference type="AlphaFoldDB" id="A0A518G7Q3"/>
<dbReference type="KEGG" id="ahel:Q31a_29330"/>
<proteinExistence type="predicted"/>
<accession>A0A518G7Q3</accession>
<name>A0A518G7Q3_9BACT</name>
<sequence>MARNCNTINHRITVRKNLFDVTGFRARPRTLFQGPSWKPLERPEWCWPRAASLWSSCCLHGLGVVKLVANALIVFIAGTKNDSESVLHYEVYQLLTVGSGDTDCGRPTRIPNAFGESLLTDVLIDAV</sequence>
<dbReference type="Proteomes" id="UP000318017">
    <property type="component" value="Chromosome"/>
</dbReference>
<protein>
    <submittedName>
        <fullName evidence="1">Uncharacterized protein</fullName>
    </submittedName>
</protein>
<gene>
    <name evidence="1" type="ORF">Q31a_29330</name>
</gene>
<dbReference type="EMBL" id="CP036298">
    <property type="protein sequence ID" value="QDV24613.1"/>
    <property type="molecule type" value="Genomic_DNA"/>
</dbReference>